<organism evidence="9 10">
    <name type="scientific">Phtheirospermum japonicum</name>
    <dbReference type="NCBI Taxonomy" id="374723"/>
    <lineage>
        <taxon>Eukaryota</taxon>
        <taxon>Viridiplantae</taxon>
        <taxon>Streptophyta</taxon>
        <taxon>Embryophyta</taxon>
        <taxon>Tracheophyta</taxon>
        <taxon>Spermatophyta</taxon>
        <taxon>Magnoliopsida</taxon>
        <taxon>eudicotyledons</taxon>
        <taxon>Gunneridae</taxon>
        <taxon>Pentapetalae</taxon>
        <taxon>asterids</taxon>
        <taxon>lamiids</taxon>
        <taxon>Lamiales</taxon>
        <taxon>Orobanchaceae</taxon>
        <taxon>Orobanchaceae incertae sedis</taxon>
        <taxon>Phtheirospermum</taxon>
    </lineage>
</organism>
<evidence type="ECO:0000256" key="2">
    <source>
        <dbReference type="ARBA" id="ARBA00022670"/>
    </source>
</evidence>
<protein>
    <submittedName>
        <fullName evidence="9">Vignain</fullName>
    </submittedName>
</protein>
<evidence type="ECO:0000256" key="3">
    <source>
        <dbReference type="ARBA" id="ARBA00022729"/>
    </source>
</evidence>
<dbReference type="GO" id="GO:0008234">
    <property type="term" value="F:cysteine-type peptidase activity"/>
    <property type="evidence" value="ECO:0007669"/>
    <property type="project" value="UniProtKB-KW"/>
</dbReference>
<keyword evidence="10" id="KW-1185">Reference proteome</keyword>
<dbReference type="PROSITE" id="PS00639">
    <property type="entry name" value="THIOL_PROTEASE_HIS"/>
    <property type="match status" value="1"/>
</dbReference>
<dbReference type="InterPro" id="IPR038765">
    <property type="entry name" value="Papain-like_cys_pep_sf"/>
</dbReference>
<gene>
    <name evidence="9" type="ORF">PHJA_000114100</name>
</gene>
<accession>A0A830AZL8</accession>
<evidence type="ECO:0000259" key="8">
    <source>
        <dbReference type="SMART" id="SM00848"/>
    </source>
</evidence>
<feature type="domain" description="Peptidase C1A papain C-terminal" evidence="7">
    <location>
        <begin position="82"/>
        <end position="299"/>
    </location>
</feature>
<keyword evidence="5" id="KW-0788">Thiol protease</keyword>
<dbReference type="InterPro" id="IPR013128">
    <property type="entry name" value="Peptidase_C1A"/>
</dbReference>
<dbReference type="OrthoDB" id="10253408at2759"/>
<dbReference type="CDD" id="cd02248">
    <property type="entry name" value="Peptidase_C1A"/>
    <property type="match status" value="1"/>
</dbReference>
<dbReference type="PROSITE" id="PS00640">
    <property type="entry name" value="THIOL_PROTEASE_ASN"/>
    <property type="match status" value="1"/>
</dbReference>
<evidence type="ECO:0000256" key="1">
    <source>
        <dbReference type="ARBA" id="ARBA00008455"/>
    </source>
</evidence>
<keyword evidence="3" id="KW-0732">Signal</keyword>
<dbReference type="EMBL" id="BMAC01000011">
    <property type="protein sequence ID" value="GFP79706.1"/>
    <property type="molecule type" value="Genomic_DNA"/>
</dbReference>
<comment type="caution">
    <text evidence="9">The sequence shown here is derived from an EMBL/GenBank/DDBJ whole genome shotgun (WGS) entry which is preliminary data.</text>
</comment>
<evidence type="ECO:0000313" key="10">
    <source>
        <dbReference type="Proteomes" id="UP000653305"/>
    </source>
</evidence>
<dbReference type="PRINTS" id="PR00705">
    <property type="entry name" value="PAPAIN"/>
</dbReference>
<dbReference type="SMART" id="SM00645">
    <property type="entry name" value="Pept_C1"/>
    <property type="match status" value="1"/>
</dbReference>
<keyword evidence="2" id="KW-0645">Protease</keyword>
<name>A0A830AZL8_9LAMI</name>
<evidence type="ECO:0000256" key="4">
    <source>
        <dbReference type="ARBA" id="ARBA00022801"/>
    </source>
</evidence>
<evidence type="ECO:0000313" key="9">
    <source>
        <dbReference type="EMBL" id="GFP79706.1"/>
    </source>
</evidence>
<dbReference type="GO" id="GO:0006508">
    <property type="term" value="P:proteolysis"/>
    <property type="evidence" value="ECO:0007669"/>
    <property type="project" value="UniProtKB-KW"/>
</dbReference>
<dbReference type="PANTHER" id="PTHR12411">
    <property type="entry name" value="CYSTEINE PROTEASE FAMILY C1-RELATED"/>
    <property type="match status" value="1"/>
</dbReference>
<dbReference type="InterPro" id="IPR000668">
    <property type="entry name" value="Peptidase_C1A_C"/>
</dbReference>
<dbReference type="InterPro" id="IPR025660">
    <property type="entry name" value="Pept_his_AS"/>
</dbReference>
<dbReference type="Gene3D" id="3.90.70.10">
    <property type="entry name" value="Cysteine proteinases"/>
    <property type="match status" value="1"/>
</dbReference>
<keyword evidence="6" id="KW-1015">Disulfide bond</keyword>
<dbReference type="AlphaFoldDB" id="A0A830AZL8"/>
<dbReference type="InterPro" id="IPR000169">
    <property type="entry name" value="Pept_cys_AS"/>
</dbReference>
<evidence type="ECO:0000256" key="6">
    <source>
        <dbReference type="ARBA" id="ARBA00023157"/>
    </source>
</evidence>
<dbReference type="PROSITE" id="PS00139">
    <property type="entry name" value="THIOL_PROTEASE_CYS"/>
    <property type="match status" value="1"/>
</dbReference>
<keyword evidence="4" id="KW-0378">Hydrolase</keyword>
<sequence>MAEFERSYKDEAEKTMRSNIFKDNLAHIESSNQEGTKPYKLALNKFADMTNAEFQASLNRHKVEFDQDSPNALFRYANFTDVPNSINWIEKGAVTSVKSQGHCGSCWAFSTAAATESINYITTRKLISLSAQQVLDCVKDTDGDCHGGALEYAFDFIIRNRGLANESEYAPYNQTKGKCNTTGSTPVPTKIKGYERVPINNESALMSAVANQPVVAIIDGGGKDIQFYSSGVFVGKCGTQLNHAVTVVGYGKTENRTKYWVVKNSWGAGWGEKGYIRMQRDVDSAEGLCGIANYAMYPTV</sequence>
<reference evidence="9" key="1">
    <citation type="submission" date="2020-07" db="EMBL/GenBank/DDBJ databases">
        <title>Ethylene signaling mediates host invasion by parasitic plants.</title>
        <authorList>
            <person name="Yoshida S."/>
        </authorList>
    </citation>
    <scope>NUCLEOTIDE SEQUENCE</scope>
    <source>
        <strain evidence="9">Okayama</strain>
    </source>
</reference>
<dbReference type="FunFam" id="3.90.70.10:FF:000067">
    <property type="entry name" value="Senescence-specific cysteine protease"/>
    <property type="match status" value="1"/>
</dbReference>
<dbReference type="InterPro" id="IPR039417">
    <property type="entry name" value="Peptidase_C1A_papain-like"/>
</dbReference>
<dbReference type="Proteomes" id="UP000653305">
    <property type="component" value="Unassembled WGS sequence"/>
</dbReference>
<comment type="similarity">
    <text evidence="1">Belongs to the peptidase C1 family.</text>
</comment>
<dbReference type="InterPro" id="IPR013201">
    <property type="entry name" value="Prot_inhib_I29"/>
</dbReference>
<dbReference type="Pfam" id="PF00112">
    <property type="entry name" value="Peptidase_C1"/>
    <property type="match status" value="1"/>
</dbReference>
<feature type="domain" description="Cathepsin propeptide inhibitor" evidence="8">
    <location>
        <begin position="1"/>
        <end position="54"/>
    </location>
</feature>
<dbReference type="Pfam" id="PF08246">
    <property type="entry name" value="Inhibitor_I29"/>
    <property type="match status" value="1"/>
</dbReference>
<dbReference type="SUPFAM" id="SSF54001">
    <property type="entry name" value="Cysteine proteinases"/>
    <property type="match status" value="1"/>
</dbReference>
<evidence type="ECO:0000259" key="7">
    <source>
        <dbReference type="SMART" id="SM00645"/>
    </source>
</evidence>
<proteinExistence type="inferred from homology"/>
<dbReference type="SMART" id="SM00848">
    <property type="entry name" value="Inhibitor_I29"/>
    <property type="match status" value="1"/>
</dbReference>
<dbReference type="InterPro" id="IPR025661">
    <property type="entry name" value="Pept_asp_AS"/>
</dbReference>
<evidence type="ECO:0000256" key="5">
    <source>
        <dbReference type="ARBA" id="ARBA00022807"/>
    </source>
</evidence>